<feature type="domain" description="Amidohydrolase 3" evidence="3">
    <location>
        <begin position="78"/>
        <end position="545"/>
    </location>
</feature>
<name>A0A1I5ZZ56_HYMAR</name>
<dbReference type="EMBL" id="FOXS01000004">
    <property type="protein sequence ID" value="SFQ61643.1"/>
    <property type="molecule type" value="Genomic_DNA"/>
</dbReference>
<dbReference type="Gene3D" id="3.20.20.140">
    <property type="entry name" value="Metal-dependent hydrolases"/>
    <property type="match status" value="1"/>
</dbReference>
<gene>
    <name evidence="4" type="ORF">SAMN04515668_3322</name>
</gene>
<protein>
    <recommendedName>
        <fullName evidence="3">Amidohydrolase 3 domain-containing protein</fullName>
    </recommendedName>
</protein>
<organism evidence="4 5">
    <name type="scientific">Hymenobacter arizonensis</name>
    <name type="common">Siccationidurans arizonensis</name>
    <dbReference type="NCBI Taxonomy" id="1227077"/>
    <lineage>
        <taxon>Bacteria</taxon>
        <taxon>Pseudomonadati</taxon>
        <taxon>Bacteroidota</taxon>
        <taxon>Cytophagia</taxon>
        <taxon>Cytophagales</taxon>
        <taxon>Hymenobacteraceae</taxon>
        <taxon>Hymenobacter</taxon>
    </lineage>
</organism>
<dbReference type="PANTHER" id="PTHR22642:SF2">
    <property type="entry name" value="PROTEIN LONG AFTER FAR-RED 3"/>
    <property type="match status" value="1"/>
</dbReference>
<reference evidence="5" key="1">
    <citation type="submission" date="2016-10" db="EMBL/GenBank/DDBJ databases">
        <authorList>
            <person name="Varghese N."/>
            <person name="Submissions S."/>
        </authorList>
    </citation>
    <scope>NUCLEOTIDE SEQUENCE [LARGE SCALE GENOMIC DNA]</scope>
    <source>
        <strain evidence="5">OR362-8,ATCC BAA-1266,JCM 13504</strain>
    </source>
</reference>
<feature type="compositionally biased region" description="Polar residues" evidence="1">
    <location>
        <begin position="563"/>
        <end position="574"/>
    </location>
</feature>
<accession>A0A1I5ZZ56</accession>
<feature type="chain" id="PRO_5011785501" description="Amidohydrolase 3 domain-containing protein" evidence="2">
    <location>
        <begin position="28"/>
        <end position="574"/>
    </location>
</feature>
<evidence type="ECO:0000256" key="2">
    <source>
        <dbReference type="SAM" id="SignalP"/>
    </source>
</evidence>
<sequence>MPTFFCAMKLHLLIAAQMLLGSATAQTAPDYVLTGGKVFTADVARPYVQALAVRGERIVAVGTTAQIAKLAGPRTRRIDLQGRTVVPGFNDAHSHLPPGGASAHYIAFPKADLLSGPSAAQVMDTLAALVRTLPPGTLLQGEIGLQVLQDPKLRRAQLDQIAPKHPVVLHAPWGHGSVANSEALRLMNISDNDAAPVGGTYGRVENSPRLNGLLNEYGEWAGLRVLNSRLPDSTWVRRLRAYGAESLRLGLTSVQDMAGNLPPDQTIRVVKAAQLPLRHRIIALPMATSRGINHREWASVARQPTALARVEGVKYILDATPLEGGALMRRPYPGRPGWHGQLNFPVDTVRQMLRRALTSSQPLMLHIVGDSSASLVLRLMSQMAPDSAWRRKRVRFEHGDGVAPDLHARAKALGIVVVQNPSHYINPAVDKQHALAPILAASFRSLLESGVAFALGSDGPSNPFLNILFATTLADPKEVLTREQAVRAYTTGSAYAEFQEKDKGTLSVGKLADLAVLSQDIFTVPPPALPGTVSELTMVGGKVVYEAKRGAPLSQAAPRSVKKSNPTASKPKQK</sequence>
<dbReference type="AlphaFoldDB" id="A0A1I5ZZ56"/>
<feature type="region of interest" description="Disordered" evidence="1">
    <location>
        <begin position="551"/>
        <end position="574"/>
    </location>
</feature>
<dbReference type="InterPro" id="IPR032466">
    <property type="entry name" value="Metal_Hydrolase"/>
</dbReference>
<evidence type="ECO:0000313" key="5">
    <source>
        <dbReference type="Proteomes" id="UP000199029"/>
    </source>
</evidence>
<dbReference type="Pfam" id="PF07969">
    <property type="entry name" value="Amidohydro_3"/>
    <property type="match status" value="1"/>
</dbReference>
<dbReference type="InterPro" id="IPR013108">
    <property type="entry name" value="Amidohydro_3"/>
</dbReference>
<dbReference type="PANTHER" id="PTHR22642">
    <property type="entry name" value="IMIDAZOLONEPROPIONASE"/>
    <property type="match status" value="1"/>
</dbReference>
<feature type="signal peptide" evidence="2">
    <location>
        <begin position="1"/>
        <end position="27"/>
    </location>
</feature>
<dbReference type="STRING" id="1227077.SAMN04515668_3322"/>
<dbReference type="Proteomes" id="UP000199029">
    <property type="component" value="Unassembled WGS sequence"/>
</dbReference>
<dbReference type="SUPFAM" id="SSF51556">
    <property type="entry name" value="Metallo-dependent hydrolases"/>
    <property type="match status" value="1"/>
</dbReference>
<dbReference type="Gene3D" id="2.30.40.10">
    <property type="entry name" value="Urease, subunit C, domain 1"/>
    <property type="match status" value="1"/>
</dbReference>
<dbReference type="SUPFAM" id="SSF51338">
    <property type="entry name" value="Composite domain of metallo-dependent hydrolases"/>
    <property type="match status" value="1"/>
</dbReference>
<evidence type="ECO:0000313" key="4">
    <source>
        <dbReference type="EMBL" id="SFQ61643.1"/>
    </source>
</evidence>
<evidence type="ECO:0000259" key="3">
    <source>
        <dbReference type="Pfam" id="PF07969"/>
    </source>
</evidence>
<keyword evidence="5" id="KW-1185">Reference proteome</keyword>
<dbReference type="GO" id="GO:0016810">
    <property type="term" value="F:hydrolase activity, acting on carbon-nitrogen (but not peptide) bonds"/>
    <property type="evidence" value="ECO:0007669"/>
    <property type="project" value="InterPro"/>
</dbReference>
<dbReference type="InterPro" id="IPR011059">
    <property type="entry name" value="Metal-dep_hydrolase_composite"/>
</dbReference>
<proteinExistence type="predicted"/>
<dbReference type="Gene3D" id="3.10.310.70">
    <property type="match status" value="1"/>
</dbReference>
<keyword evidence="2" id="KW-0732">Signal</keyword>
<evidence type="ECO:0000256" key="1">
    <source>
        <dbReference type="SAM" id="MobiDB-lite"/>
    </source>
</evidence>